<sequence>MPMLLSEKKPATLDLKLLDLPVYRTPLCQYCLISTNFSSNKSAASQACKAATLDNLSPDSTANSPIKSAGMEFDFRHAR</sequence>
<reference evidence="1" key="2">
    <citation type="submission" date="2018-04" db="EMBL/GenBank/DDBJ databases">
        <title>OnivRS2 (Oryza nivara Reference Sequence Version 2).</title>
        <authorList>
            <person name="Zhang J."/>
            <person name="Kudrna D."/>
            <person name="Lee S."/>
            <person name="Talag J."/>
            <person name="Rajasekar S."/>
            <person name="Welchert J."/>
            <person name="Hsing Y.-I."/>
            <person name="Wing R.A."/>
        </authorList>
    </citation>
    <scope>NUCLEOTIDE SEQUENCE [LARGE SCALE GENOMIC DNA]</scope>
    <source>
        <strain evidence="1">SL10</strain>
    </source>
</reference>
<protein>
    <submittedName>
        <fullName evidence="1">Uncharacterized protein</fullName>
    </submittedName>
</protein>
<proteinExistence type="predicted"/>
<evidence type="ECO:0000313" key="2">
    <source>
        <dbReference type="Proteomes" id="UP000006591"/>
    </source>
</evidence>
<organism evidence="1">
    <name type="scientific">Oryza nivara</name>
    <name type="common">Indian wild rice</name>
    <name type="synonym">Oryza sativa f. spontanea</name>
    <dbReference type="NCBI Taxonomy" id="4536"/>
    <lineage>
        <taxon>Eukaryota</taxon>
        <taxon>Viridiplantae</taxon>
        <taxon>Streptophyta</taxon>
        <taxon>Embryophyta</taxon>
        <taxon>Tracheophyta</taxon>
        <taxon>Spermatophyta</taxon>
        <taxon>Magnoliopsida</taxon>
        <taxon>Liliopsida</taxon>
        <taxon>Poales</taxon>
        <taxon>Poaceae</taxon>
        <taxon>BOP clade</taxon>
        <taxon>Oryzoideae</taxon>
        <taxon>Oryzeae</taxon>
        <taxon>Oryzinae</taxon>
        <taxon>Oryza</taxon>
    </lineage>
</organism>
<name>A0A0E0HIB1_ORYNI</name>
<accession>A0A0E0HIB1</accession>
<reference evidence="1" key="1">
    <citation type="submission" date="2015-04" db="UniProtKB">
        <authorList>
            <consortium name="EnsemblPlants"/>
        </authorList>
    </citation>
    <scope>IDENTIFICATION</scope>
    <source>
        <strain evidence="1">SL10</strain>
    </source>
</reference>
<keyword evidence="2" id="KW-1185">Reference proteome</keyword>
<dbReference type="Gramene" id="ONIVA05G27350.1">
    <property type="protein sequence ID" value="ONIVA05G27350.1"/>
    <property type="gene ID" value="ONIVA05G27350"/>
</dbReference>
<dbReference type="Proteomes" id="UP000006591">
    <property type="component" value="Chromosome 5"/>
</dbReference>
<dbReference type="HOGENOM" id="CLU_2610161_0_0_1"/>
<evidence type="ECO:0000313" key="1">
    <source>
        <dbReference type="EnsemblPlants" id="ONIVA05G27350.1"/>
    </source>
</evidence>
<dbReference type="AlphaFoldDB" id="A0A0E0HIB1"/>
<dbReference type="EnsemblPlants" id="ONIVA05G27350.1">
    <property type="protein sequence ID" value="ONIVA05G27350.1"/>
    <property type="gene ID" value="ONIVA05G27350"/>
</dbReference>